<evidence type="ECO:0000256" key="1">
    <source>
        <dbReference type="ARBA" id="ARBA00023450"/>
    </source>
</evidence>
<dbReference type="SMART" id="SM00507">
    <property type="entry name" value="HNHc"/>
    <property type="match status" value="1"/>
</dbReference>
<dbReference type="Gene3D" id="1.10.30.50">
    <property type="match status" value="1"/>
</dbReference>
<gene>
    <name evidence="4" type="ORF">AAE021_12790</name>
</gene>
<proteinExistence type="inferred from homology"/>
<feature type="domain" description="HNH nuclease" evidence="3">
    <location>
        <begin position="423"/>
        <end position="475"/>
    </location>
</feature>
<keyword evidence="5" id="KW-1185">Reference proteome</keyword>
<evidence type="ECO:0000256" key="2">
    <source>
        <dbReference type="SAM" id="MobiDB-lite"/>
    </source>
</evidence>
<feature type="region of interest" description="Disordered" evidence="2">
    <location>
        <begin position="315"/>
        <end position="353"/>
    </location>
</feature>
<organism evidence="4 5">
    <name type="scientific">Arthrobacter citreus</name>
    <dbReference type="NCBI Taxonomy" id="1670"/>
    <lineage>
        <taxon>Bacteria</taxon>
        <taxon>Bacillati</taxon>
        <taxon>Actinomycetota</taxon>
        <taxon>Actinomycetes</taxon>
        <taxon>Micrococcales</taxon>
        <taxon>Micrococcaceae</taxon>
        <taxon>Arthrobacter</taxon>
    </lineage>
</organism>
<dbReference type="EMBL" id="CP151657">
    <property type="protein sequence ID" value="WZP15054.1"/>
    <property type="molecule type" value="Genomic_DNA"/>
</dbReference>
<accession>A0ABZ2ZW41</accession>
<comment type="similarity">
    <text evidence="1">Belongs to the Rv1128c/1148c/1588c/1702c/1945/3466 family.</text>
</comment>
<protein>
    <submittedName>
        <fullName evidence="4">DUF222 domain-containing protein</fullName>
    </submittedName>
</protein>
<feature type="compositionally biased region" description="Acidic residues" evidence="2">
    <location>
        <begin position="321"/>
        <end position="331"/>
    </location>
</feature>
<evidence type="ECO:0000313" key="4">
    <source>
        <dbReference type="EMBL" id="WZP15054.1"/>
    </source>
</evidence>
<dbReference type="RefSeq" id="WP_342022720.1">
    <property type="nucleotide sequence ID" value="NZ_CP151657.1"/>
</dbReference>
<dbReference type="InterPro" id="IPR003870">
    <property type="entry name" value="DUF222"/>
</dbReference>
<dbReference type="InterPro" id="IPR002711">
    <property type="entry name" value="HNH"/>
</dbReference>
<dbReference type="Pfam" id="PF01844">
    <property type="entry name" value="HNH"/>
    <property type="match status" value="1"/>
</dbReference>
<dbReference type="Proteomes" id="UP001448858">
    <property type="component" value="Chromosome"/>
</dbReference>
<name>A0ABZ2ZW41_9MICC</name>
<reference evidence="4 5" key="1">
    <citation type="submission" date="2024-04" db="EMBL/GenBank/DDBJ databases">
        <title>Arthrobacter sp. from Plains bison fecal sample.</title>
        <authorList>
            <person name="Ruzzini A."/>
        </authorList>
    </citation>
    <scope>NUCLEOTIDE SEQUENCE [LARGE SCALE GENOMIC DNA]</scope>
    <source>
        <strain evidence="4 5">EINP1</strain>
    </source>
</reference>
<dbReference type="CDD" id="cd00085">
    <property type="entry name" value="HNHc"/>
    <property type="match status" value="1"/>
</dbReference>
<feature type="region of interest" description="Disordered" evidence="2">
    <location>
        <begin position="506"/>
        <end position="543"/>
    </location>
</feature>
<dbReference type="Pfam" id="PF02720">
    <property type="entry name" value="DUF222"/>
    <property type="match status" value="1"/>
</dbReference>
<sequence length="543" mass="58679">MDQNGSFPGKTAGSGQDAVGSAQGAAARQTALSLSIYAADPVAARAVPSPVPVPSVPGSAVDPAIAVPGPDAPVTGTGHRDGLTGSLALQAVESLTQDQAGAVLSRLDHLIRWAQAQQAKTLSRIQVLFRDEYLKDTGLLDPGLAFSLAAEEAAAILHVPTNTAMMLMSEAGTLCTTHAATLHTLESGHISYGHVQTVVDQSQNIPPAELPGFEARLLGLAPEQTHTQFRVRARRLRETTYPETIVVRQRSAFDRRRVALQPECDGMSWLSALLPAQKAQAFFHQLSLAARGEQAAGDPRTVDQLRADIMDSLLEGHNDPEDQEDREEADQHDEAGGRGSHRTGSHSQGRTRARARTEILVLISAETLFGADEQPAELHGYGPISPVTARKMAREAAKWTPVERDPETGEFLRIGRKRKVPDRLKQVLRVRDGTCRFPGCRTNAVISEIDHTTPWAQGGATDHDNLEHLCRRHHMFKTKGFWKACQPSPGIIEWTSPGGRKYRTEPHLTLAVRTPEPAKPMDGVSADAGASDPEVYGDDPPPF</sequence>
<evidence type="ECO:0000313" key="5">
    <source>
        <dbReference type="Proteomes" id="UP001448858"/>
    </source>
</evidence>
<feature type="region of interest" description="Disordered" evidence="2">
    <location>
        <begin position="1"/>
        <end position="24"/>
    </location>
</feature>
<evidence type="ECO:0000259" key="3">
    <source>
        <dbReference type="SMART" id="SM00507"/>
    </source>
</evidence>
<feature type="compositionally biased region" description="Basic residues" evidence="2">
    <location>
        <begin position="339"/>
        <end position="353"/>
    </location>
</feature>
<dbReference type="InterPro" id="IPR003615">
    <property type="entry name" value="HNH_nuc"/>
</dbReference>